<gene>
    <name evidence="2" type="ORF">BaRGS_00036527</name>
</gene>
<reference evidence="2 3" key="1">
    <citation type="journal article" date="2023" name="Sci. Data">
        <title>Genome assembly of the Korean intertidal mud-creeper Batillaria attramentaria.</title>
        <authorList>
            <person name="Patra A.K."/>
            <person name="Ho P.T."/>
            <person name="Jun S."/>
            <person name="Lee S.J."/>
            <person name="Kim Y."/>
            <person name="Won Y.J."/>
        </authorList>
    </citation>
    <scope>NUCLEOTIDE SEQUENCE [LARGE SCALE GENOMIC DNA]</scope>
    <source>
        <strain evidence="2">Wonlab-2016</strain>
    </source>
</reference>
<proteinExistence type="predicted"/>
<organism evidence="2 3">
    <name type="scientific">Batillaria attramentaria</name>
    <dbReference type="NCBI Taxonomy" id="370345"/>
    <lineage>
        <taxon>Eukaryota</taxon>
        <taxon>Metazoa</taxon>
        <taxon>Spiralia</taxon>
        <taxon>Lophotrochozoa</taxon>
        <taxon>Mollusca</taxon>
        <taxon>Gastropoda</taxon>
        <taxon>Caenogastropoda</taxon>
        <taxon>Sorbeoconcha</taxon>
        <taxon>Cerithioidea</taxon>
        <taxon>Batillariidae</taxon>
        <taxon>Batillaria</taxon>
    </lineage>
</organism>
<evidence type="ECO:0000313" key="2">
    <source>
        <dbReference type="EMBL" id="KAK7469461.1"/>
    </source>
</evidence>
<sequence length="189" mass="20978">MSQKYKDSSSCREEAEYAADQKKNIIPLKMQEDYKADGWLGIITAGKLWYDFSDEDQFEHKFQELMTAVREIIGGDASCDTVDAPVVEQPIVAARVKPIMAQHAGASAVAPSPRQPATSIDIQKIKAWTPKDVEAWRNKVGLTGPKFQRLTGKELVASKSFFKTAKKDLQLDLSDVSELSDALDQLPFA</sequence>
<evidence type="ECO:0000259" key="1">
    <source>
        <dbReference type="Pfam" id="PF13676"/>
    </source>
</evidence>
<dbReference type="EMBL" id="JACVVK020000517">
    <property type="protein sequence ID" value="KAK7469461.1"/>
    <property type="molecule type" value="Genomic_DNA"/>
</dbReference>
<dbReference type="Pfam" id="PF13676">
    <property type="entry name" value="TIR_2"/>
    <property type="match status" value="1"/>
</dbReference>
<dbReference type="InterPro" id="IPR000157">
    <property type="entry name" value="TIR_dom"/>
</dbReference>
<dbReference type="PANTHER" id="PTHR46270">
    <property type="entry name" value="ARMADILLO-TYPE FOLD-RELATED"/>
    <property type="match status" value="1"/>
</dbReference>
<evidence type="ECO:0000313" key="3">
    <source>
        <dbReference type="Proteomes" id="UP001519460"/>
    </source>
</evidence>
<comment type="caution">
    <text evidence="2">The sequence shown here is derived from an EMBL/GenBank/DDBJ whole genome shotgun (WGS) entry which is preliminary data.</text>
</comment>
<keyword evidence="3" id="KW-1185">Reference proteome</keyword>
<name>A0ABD0JC51_9CAEN</name>
<dbReference type="AlphaFoldDB" id="A0ABD0JC51"/>
<dbReference type="Proteomes" id="UP001519460">
    <property type="component" value="Unassembled WGS sequence"/>
</dbReference>
<feature type="domain" description="TIR" evidence="1">
    <location>
        <begin position="1"/>
        <end position="65"/>
    </location>
</feature>
<dbReference type="PANTHER" id="PTHR46270:SF2">
    <property type="entry name" value="TIR DOMAIN-CONTAINING PROTEIN"/>
    <property type="match status" value="1"/>
</dbReference>
<protein>
    <recommendedName>
        <fullName evidence="1">TIR domain-containing protein</fullName>
    </recommendedName>
</protein>
<accession>A0ABD0JC51</accession>